<dbReference type="EMBL" id="CP108135">
    <property type="protein sequence ID" value="WTP69351.1"/>
    <property type="molecule type" value="Genomic_DNA"/>
</dbReference>
<evidence type="ECO:0000313" key="1">
    <source>
        <dbReference type="EMBL" id="WTP69351.1"/>
    </source>
</evidence>
<keyword evidence="2" id="KW-1185">Reference proteome</keyword>
<gene>
    <name evidence="1" type="ORF">OG560_29590</name>
</gene>
<evidence type="ECO:0008006" key="3">
    <source>
        <dbReference type="Google" id="ProtNLM"/>
    </source>
</evidence>
<name>A0ABZ1KCM0_9ACTN</name>
<protein>
    <recommendedName>
        <fullName evidence="3">RNA polymerase sigma-70 region 4 domain-containing protein</fullName>
    </recommendedName>
</protein>
<proteinExistence type="predicted"/>
<evidence type="ECO:0000313" key="2">
    <source>
        <dbReference type="Proteomes" id="UP001622496"/>
    </source>
</evidence>
<dbReference type="RefSeq" id="WP_406188970.1">
    <property type="nucleotide sequence ID" value="NZ_CP108135.1"/>
</dbReference>
<sequence length="83" mass="9201">MASSTDTAVAHIVESFDALDAISDPVERYQASRQAGTAIDNRLRSVRQRIALELKTEGKTWREIGQIMDGVTAQRAEQISRGR</sequence>
<accession>A0ABZ1KCM0</accession>
<reference evidence="1 2" key="1">
    <citation type="submission" date="2022-10" db="EMBL/GenBank/DDBJ databases">
        <title>The complete genomes of actinobacterial strains from the NBC collection.</title>
        <authorList>
            <person name="Joergensen T.S."/>
            <person name="Alvarez Arevalo M."/>
            <person name="Sterndorff E.B."/>
            <person name="Faurdal D."/>
            <person name="Vuksanovic O."/>
            <person name="Mourched A.-S."/>
            <person name="Charusanti P."/>
            <person name="Shaw S."/>
            <person name="Blin K."/>
            <person name="Weber T."/>
        </authorList>
    </citation>
    <scope>NUCLEOTIDE SEQUENCE [LARGE SCALE GENOMIC DNA]</scope>
    <source>
        <strain evidence="1 2">NBC_00185</strain>
    </source>
</reference>
<dbReference type="Proteomes" id="UP001622496">
    <property type="component" value="Chromosome"/>
</dbReference>
<organism evidence="1 2">
    <name type="scientific">[Kitasatospora] papulosa</name>
    <dbReference type="NCBI Taxonomy" id="1464011"/>
    <lineage>
        <taxon>Bacteria</taxon>
        <taxon>Bacillati</taxon>
        <taxon>Actinomycetota</taxon>
        <taxon>Actinomycetes</taxon>
        <taxon>Kitasatosporales</taxon>
        <taxon>Streptomycetaceae</taxon>
        <taxon>Streptomyces</taxon>
    </lineage>
</organism>